<evidence type="ECO:0000259" key="10">
    <source>
        <dbReference type="Pfam" id="PF02753"/>
    </source>
</evidence>
<dbReference type="InterPro" id="IPR008962">
    <property type="entry name" value="PapD-like_sf"/>
</dbReference>
<dbReference type="InterPro" id="IPR036316">
    <property type="entry name" value="Pili_assmbl_chap_C_dom_sf"/>
</dbReference>
<dbReference type="SUPFAM" id="SSF49354">
    <property type="entry name" value="PapD-like"/>
    <property type="match status" value="1"/>
</dbReference>
<dbReference type="InterPro" id="IPR016147">
    <property type="entry name" value="Pili_assmbl_chaperone_N"/>
</dbReference>
<sequence>MYGKLIISSLALLVASQSAFAAGSGGIVLGATRVVYDAKNKEASLTINNKNADQYFLVQSWIDDANGNKKVPFAITPPLFRLNAEKENMMRIMKTAGDLPGDRESVFYVNVKAIPPVPENADAQNTLQLAIKTRIKLFYRPTGLHGNASEAGSHLQWRHQGKDLVVKNPTAYSVSFNEINVSGKPVKDINMVLPKSETHYEMPEGAGNNVSFTFINDFGGVSEPLTAVAN</sequence>
<dbReference type="PROSITE" id="PS00635">
    <property type="entry name" value="PILI_CHAPERONE"/>
    <property type="match status" value="1"/>
</dbReference>
<dbReference type="InterPro" id="IPR001829">
    <property type="entry name" value="Pili_assmbl_chaperone_bac"/>
</dbReference>
<proteinExistence type="inferred from homology"/>
<feature type="signal peptide" evidence="8">
    <location>
        <begin position="1"/>
        <end position="21"/>
    </location>
</feature>
<dbReference type="PANTHER" id="PTHR30251">
    <property type="entry name" value="PILUS ASSEMBLY CHAPERONE"/>
    <property type="match status" value="1"/>
</dbReference>
<organism evidence="11 12">
    <name type="scientific">Lelliottia nimipressuralis</name>
    <dbReference type="NCBI Taxonomy" id="69220"/>
    <lineage>
        <taxon>Bacteria</taxon>
        <taxon>Pseudomonadati</taxon>
        <taxon>Pseudomonadota</taxon>
        <taxon>Gammaproteobacteria</taxon>
        <taxon>Enterobacterales</taxon>
        <taxon>Enterobacteriaceae</taxon>
        <taxon>Lelliottia</taxon>
    </lineage>
</organism>
<keyword evidence="6 7" id="KW-0143">Chaperone</keyword>
<evidence type="ECO:0000256" key="5">
    <source>
        <dbReference type="ARBA" id="ARBA00022764"/>
    </source>
</evidence>
<name>A0ABY3NXE0_9ENTR</name>
<dbReference type="InterPro" id="IPR016148">
    <property type="entry name" value="Pili_assmbl_chaperone_C"/>
</dbReference>
<evidence type="ECO:0000259" key="9">
    <source>
        <dbReference type="Pfam" id="PF00345"/>
    </source>
</evidence>
<evidence type="ECO:0000256" key="3">
    <source>
        <dbReference type="ARBA" id="ARBA00022558"/>
    </source>
</evidence>
<dbReference type="Gene3D" id="2.60.40.10">
    <property type="entry name" value="Immunoglobulins"/>
    <property type="match status" value="2"/>
</dbReference>
<dbReference type="SUPFAM" id="SSF49584">
    <property type="entry name" value="Periplasmic chaperone C-domain"/>
    <property type="match status" value="1"/>
</dbReference>
<gene>
    <name evidence="11" type="ORF">FZO59_20365</name>
</gene>
<dbReference type="Pfam" id="PF02753">
    <property type="entry name" value="PapD_C"/>
    <property type="match status" value="1"/>
</dbReference>
<keyword evidence="4 8" id="KW-0732">Signal</keyword>
<keyword evidence="3" id="KW-1029">Fimbrium biogenesis</keyword>
<evidence type="ECO:0000256" key="8">
    <source>
        <dbReference type="SAM" id="SignalP"/>
    </source>
</evidence>
<feature type="chain" id="PRO_5046879152" evidence="8">
    <location>
        <begin position="22"/>
        <end position="230"/>
    </location>
</feature>
<evidence type="ECO:0000256" key="1">
    <source>
        <dbReference type="ARBA" id="ARBA00004418"/>
    </source>
</evidence>
<comment type="similarity">
    <text evidence="2 7">Belongs to the periplasmic pilus chaperone family.</text>
</comment>
<keyword evidence="5" id="KW-0574">Periplasm</keyword>
<evidence type="ECO:0000313" key="12">
    <source>
        <dbReference type="Proteomes" id="UP000323910"/>
    </source>
</evidence>
<dbReference type="InterPro" id="IPR018046">
    <property type="entry name" value="Pili_assmbl_chaperone_CS"/>
</dbReference>
<evidence type="ECO:0000256" key="7">
    <source>
        <dbReference type="RuleBase" id="RU003918"/>
    </source>
</evidence>
<comment type="caution">
    <text evidence="11">The sequence shown here is derived from an EMBL/GenBank/DDBJ whole genome shotgun (WGS) entry which is preliminary data.</text>
</comment>
<dbReference type="InterPro" id="IPR050643">
    <property type="entry name" value="Periplasmic_pilus_chap"/>
</dbReference>
<comment type="subcellular location">
    <subcellularLocation>
        <location evidence="1 7">Periplasm</location>
    </subcellularLocation>
</comment>
<dbReference type="EMBL" id="VTFR01000013">
    <property type="protein sequence ID" value="TYT29594.1"/>
    <property type="molecule type" value="Genomic_DNA"/>
</dbReference>
<evidence type="ECO:0000256" key="4">
    <source>
        <dbReference type="ARBA" id="ARBA00022729"/>
    </source>
</evidence>
<evidence type="ECO:0000256" key="2">
    <source>
        <dbReference type="ARBA" id="ARBA00007399"/>
    </source>
</evidence>
<dbReference type="RefSeq" id="WP_129035304.1">
    <property type="nucleotide sequence ID" value="NZ_SDDX01000010.1"/>
</dbReference>
<dbReference type="Proteomes" id="UP000323910">
    <property type="component" value="Unassembled WGS sequence"/>
</dbReference>
<feature type="domain" description="Pili assembly chaperone N-terminal" evidence="9">
    <location>
        <begin position="26"/>
        <end position="144"/>
    </location>
</feature>
<dbReference type="PRINTS" id="PR00969">
    <property type="entry name" value="CHAPERONPILI"/>
</dbReference>
<accession>A0ABY3NXE0</accession>
<dbReference type="PANTHER" id="PTHR30251:SF11">
    <property type="entry name" value="CHAPERONE PROTEIN FIMC-RELATED"/>
    <property type="match status" value="1"/>
</dbReference>
<keyword evidence="12" id="KW-1185">Reference proteome</keyword>
<evidence type="ECO:0000313" key="11">
    <source>
        <dbReference type="EMBL" id="TYT29594.1"/>
    </source>
</evidence>
<evidence type="ECO:0000256" key="6">
    <source>
        <dbReference type="ARBA" id="ARBA00023186"/>
    </source>
</evidence>
<feature type="domain" description="Pili assembly chaperone C-terminal" evidence="10">
    <location>
        <begin position="166"/>
        <end position="222"/>
    </location>
</feature>
<dbReference type="InterPro" id="IPR013783">
    <property type="entry name" value="Ig-like_fold"/>
</dbReference>
<protein>
    <submittedName>
        <fullName evidence="11">Fimbria/pilus periplasmic chaperone</fullName>
    </submittedName>
</protein>
<dbReference type="Pfam" id="PF00345">
    <property type="entry name" value="PapD_N"/>
    <property type="match status" value="1"/>
</dbReference>
<reference evidence="11 12" key="1">
    <citation type="submission" date="2019-08" db="EMBL/GenBank/DDBJ databases">
        <title>The draft genome of Lelliottia nimipressuralis strain CICC 24156.</title>
        <authorList>
            <person name="Wu W."/>
            <person name="Feng Y."/>
            <person name="Zong Z."/>
        </authorList>
    </citation>
    <scope>NUCLEOTIDE SEQUENCE [LARGE SCALE GENOMIC DNA]</scope>
    <source>
        <strain evidence="11 12">CICC 24156</strain>
    </source>
</reference>